<dbReference type="Proteomes" id="UP000192790">
    <property type="component" value="Unassembled WGS sequence"/>
</dbReference>
<evidence type="ECO:0008006" key="5">
    <source>
        <dbReference type="Google" id="ProtNLM"/>
    </source>
</evidence>
<proteinExistence type="predicted"/>
<feature type="compositionally biased region" description="Gly residues" evidence="1">
    <location>
        <begin position="146"/>
        <end position="159"/>
    </location>
</feature>
<dbReference type="OrthoDB" id="1809211at2"/>
<dbReference type="EMBL" id="FWXW01000011">
    <property type="protein sequence ID" value="SMC86907.1"/>
    <property type="molecule type" value="Genomic_DNA"/>
</dbReference>
<accession>A0A1W2CNU4</accession>
<evidence type="ECO:0000256" key="2">
    <source>
        <dbReference type="SAM" id="SignalP"/>
    </source>
</evidence>
<dbReference type="STRING" id="1122930.SAMN02745168_0144"/>
<protein>
    <recommendedName>
        <fullName evidence="5">DUF2680 domain-containing protein</fullName>
    </recommendedName>
</protein>
<organism evidence="3 4">
    <name type="scientific">Papillibacter cinnamivorans DSM 12816</name>
    <dbReference type="NCBI Taxonomy" id="1122930"/>
    <lineage>
        <taxon>Bacteria</taxon>
        <taxon>Bacillati</taxon>
        <taxon>Bacillota</taxon>
        <taxon>Clostridia</taxon>
        <taxon>Eubacteriales</taxon>
        <taxon>Oscillospiraceae</taxon>
        <taxon>Papillibacter</taxon>
    </lineage>
</organism>
<feature type="region of interest" description="Disordered" evidence="1">
    <location>
        <begin position="138"/>
        <end position="165"/>
    </location>
</feature>
<gene>
    <name evidence="3" type="ORF">SAMN02745168_0144</name>
</gene>
<dbReference type="AlphaFoldDB" id="A0A1W2CNU4"/>
<keyword evidence="4" id="KW-1185">Reference proteome</keyword>
<name>A0A1W2CNU4_9FIRM</name>
<sequence length="165" mass="16114">MKHLKKLALAGATVLAVGAISIPALAVSGYSSPADIVAGLTGNTVESVIADKTESGETYGSIASSSDVLSEFRAEMLEIKRANLAERVAAGAMTQERADEILAAMEAHQADCDGTGSGGNAGTGAGFGGFGAGTGTGTGSMNRGSHGNGQSGTGCGLGTCTGQTE</sequence>
<evidence type="ECO:0000256" key="1">
    <source>
        <dbReference type="SAM" id="MobiDB-lite"/>
    </source>
</evidence>
<evidence type="ECO:0000313" key="3">
    <source>
        <dbReference type="EMBL" id="SMC86907.1"/>
    </source>
</evidence>
<reference evidence="3 4" key="1">
    <citation type="submission" date="2017-04" db="EMBL/GenBank/DDBJ databases">
        <authorList>
            <person name="Afonso C.L."/>
            <person name="Miller P.J."/>
            <person name="Scott M.A."/>
            <person name="Spackman E."/>
            <person name="Goraichik I."/>
            <person name="Dimitrov K.M."/>
            <person name="Suarez D.L."/>
            <person name="Swayne D.E."/>
        </authorList>
    </citation>
    <scope>NUCLEOTIDE SEQUENCE [LARGE SCALE GENOMIC DNA]</scope>
    <source>
        <strain evidence="3 4">DSM 12816</strain>
    </source>
</reference>
<evidence type="ECO:0000313" key="4">
    <source>
        <dbReference type="Proteomes" id="UP000192790"/>
    </source>
</evidence>
<keyword evidence="2" id="KW-0732">Signal</keyword>
<dbReference type="RefSeq" id="WP_084235562.1">
    <property type="nucleotide sequence ID" value="NZ_FWXW01000011.1"/>
</dbReference>
<feature type="chain" id="PRO_5012845596" description="DUF2680 domain-containing protein" evidence="2">
    <location>
        <begin position="27"/>
        <end position="165"/>
    </location>
</feature>
<feature type="signal peptide" evidence="2">
    <location>
        <begin position="1"/>
        <end position="26"/>
    </location>
</feature>